<protein>
    <submittedName>
        <fullName evidence="2">Uncharacterized protein</fullName>
    </submittedName>
</protein>
<organism evidence="2 3">
    <name type="scientific">Thalassotalea psychrophila</name>
    <dbReference type="NCBI Taxonomy" id="3065647"/>
    <lineage>
        <taxon>Bacteria</taxon>
        <taxon>Pseudomonadati</taxon>
        <taxon>Pseudomonadota</taxon>
        <taxon>Gammaproteobacteria</taxon>
        <taxon>Alteromonadales</taxon>
        <taxon>Colwelliaceae</taxon>
        <taxon>Thalassotalea</taxon>
    </lineage>
</organism>
<dbReference type="Proteomes" id="UP001258994">
    <property type="component" value="Chromosome"/>
</dbReference>
<reference evidence="3" key="1">
    <citation type="submission" date="2023-09" db="EMBL/GenBank/DDBJ databases">
        <authorList>
            <person name="Li S."/>
            <person name="Li X."/>
            <person name="Zhang C."/>
            <person name="Zhao Z."/>
        </authorList>
    </citation>
    <scope>NUCLEOTIDE SEQUENCE [LARGE SCALE GENOMIC DNA]</scope>
    <source>
        <strain evidence="3">SQ149</strain>
    </source>
</reference>
<feature type="compositionally biased region" description="Polar residues" evidence="1">
    <location>
        <begin position="1"/>
        <end position="10"/>
    </location>
</feature>
<evidence type="ECO:0000313" key="3">
    <source>
        <dbReference type="Proteomes" id="UP001258994"/>
    </source>
</evidence>
<evidence type="ECO:0000256" key="1">
    <source>
        <dbReference type="SAM" id="MobiDB-lite"/>
    </source>
</evidence>
<proteinExistence type="predicted"/>
<evidence type="ECO:0000313" key="2">
    <source>
        <dbReference type="EMBL" id="WNC74047.1"/>
    </source>
</evidence>
<sequence length="115" mass="12571">MSNSNPSPSTRFGAMNGNPINLAGRPRGSRSKITQKELDAYKESILNKSTVIEELQRIAKLAEADGDYSTAGRLWEKILAYGNNPTHDGAKDDGSTDKIDYTAEDLKAQLIKELS</sequence>
<gene>
    <name evidence="2" type="ORF">RGQ13_08645</name>
</gene>
<feature type="region of interest" description="Disordered" evidence="1">
    <location>
        <begin position="1"/>
        <end position="30"/>
    </location>
</feature>
<dbReference type="EMBL" id="CP134145">
    <property type="protein sequence ID" value="WNC74047.1"/>
    <property type="molecule type" value="Genomic_DNA"/>
</dbReference>
<accession>A0ABY9TYZ6</accession>
<dbReference type="RefSeq" id="WP_348393156.1">
    <property type="nucleotide sequence ID" value="NZ_CP134145.1"/>
</dbReference>
<name>A0ABY9TYZ6_9GAMM</name>
<keyword evidence="3" id="KW-1185">Reference proteome</keyword>